<sequence length="707" mass="79750">MSPRTISRANKMLPIGMKCVEKMHLLHYKDKKLENARSSNKQSSSYIGSANALNELSSTIVDKVAERVLAFLTSSIHPFSGLSRTIAFDFNSGYVMRDPNSILPYFFKRSLVYSPSSIGFHFYNEAYSYFNITYFYSGVPVQSFTTYHQPFNYPGLVHYLASPINGSIIGLIANQTTPFKQYTQSYWISSEKYFAKFNTDSIYGDPYTVVNSSTCIFYASKLYNPVEFAVNGTKSALIGLAKINISLLSIQNFLKTITMIGDGYVLVSELNDLVIGGSINTTALNFYSRVSMFQLIDRDSGTLMSELAQKYGNLSSVPNTGAIHFASKGVDYFISRRSFYLENISWNVFLIVYKSDVEKVSNINTAISVGVCVGVILLGLVMSALLGHWITKPLRYLERQFNQIKTFSLENVEFRSSSFGEMNRIYKHLYEMVLFLNEFKPYLPASLFNQIREKTQETPKEVEQSNSNMAQSMAMTEKSSALRSSISNDSSKHERKGTINELFRKGLFKKKVSVIMIEICKDSNHDYSDIENQFSKVITLISSITKKVHADLQVLSVHTFQLSFSDNNSSNNRRHNLLAIECGLKIGRLLTSINVQYYMALSGGEVLAGNLGTKALRYYGIVGPVMANVQHVLQVAKSLKCEILSDAFSLHEHSAKTRIVARPVSKEELSHGVETIYQVLKENIVEQDGKYYFSKYYSLNVKNRMAL</sequence>
<dbReference type="InterPro" id="IPR029787">
    <property type="entry name" value="Nucleotide_cyclase"/>
</dbReference>
<feature type="transmembrane region" description="Helical" evidence="2">
    <location>
        <begin position="366"/>
        <end position="390"/>
    </location>
</feature>
<evidence type="ECO:0000313" key="4">
    <source>
        <dbReference type="Proteomes" id="UP000006671"/>
    </source>
</evidence>
<keyword evidence="2" id="KW-0472">Membrane</keyword>
<feature type="region of interest" description="Disordered" evidence="1">
    <location>
        <begin position="455"/>
        <end position="474"/>
    </location>
</feature>
<keyword evidence="2" id="KW-0812">Transmembrane</keyword>
<dbReference type="GeneID" id="8850107"/>
<organism evidence="4">
    <name type="scientific">Naegleria gruberi</name>
    <name type="common">Amoeba</name>
    <dbReference type="NCBI Taxonomy" id="5762"/>
    <lineage>
        <taxon>Eukaryota</taxon>
        <taxon>Discoba</taxon>
        <taxon>Heterolobosea</taxon>
        <taxon>Tetramitia</taxon>
        <taxon>Eutetramitia</taxon>
        <taxon>Vahlkampfiidae</taxon>
        <taxon>Naegleria</taxon>
    </lineage>
</organism>
<dbReference type="OMA" id="IMIEICK"/>
<gene>
    <name evidence="3" type="ORF">NAEGRDRAFT_49356</name>
</gene>
<dbReference type="Proteomes" id="UP000006671">
    <property type="component" value="Unassembled WGS sequence"/>
</dbReference>
<keyword evidence="4" id="KW-1185">Reference proteome</keyword>
<evidence type="ECO:0000256" key="1">
    <source>
        <dbReference type="SAM" id="MobiDB-lite"/>
    </source>
</evidence>
<dbReference type="AlphaFoldDB" id="D2VGJ1"/>
<evidence type="ECO:0000256" key="2">
    <source>
        <dbReference type="SAM" id="Phobius"/>
    </source>
</evidence>
<dbReference type="VEuPathDB" id="AmoebaDB:NAEGRDRAFT_49356"/>
<feature type="compositionally biased region" description="Polar residues" evidence="1">
    <location>
        <begin position="464"/>
        <end position="474"/>
    </location>
</feature>
<dbReference type="Gene3D" id="3.30.70.1230">
    <property type="entry name" value="Nucleotide cyclase"/>
    <property type="match status" value="1"/>
</dbReference>
<name>D2VGJ1_NAEGR</name>
<keyword evidence="2" id="KW-1133">Transmembrane helix</keyword>
<accession>D2VGJ1</accession>
<dbReference type="SUPFAM" id="SSF55073">
    <property type="entry name" value="Nucleotide cyclase"/>
    <property type="match status" value="1"/>
</dbReference>
<dbReference type="KEGG" id="ngr:NAEGRDRAFT_49356"/>
<protein>
    <submittedName>
        <fullName evidence="3">Predicted protein</fullName>
    </submittedName>
</protein>
<dbReference type="InParanoid" id="D2VGJ1"/>
<dbReference type="RefSeq" id="XP_002676717.1">
    <property type="nucleotide sequence ID" value="XM_002676671.1"/>
</dbReference>
<reference evidence="3 4" key="1">
    <citation type="journal article" date="2010" name="Cell">
        <title>The genome of Naegleria gruberi illuminates early eukaryotic versatility.</title>
        <authorList>
            <person name="Fritz-Laylin L.K."/>
            <person name="Prochnik S.E."/>
            <person name="Ginger M.L."/>
            <person name="Dacks J.B."/>
            <person name="Carpenter M.L."/>
            <person name="Field M.C."/>
            <person name="Kuo A."/>
            <person name="Paredez A."/>
            <person name="Chapman J."/>
            <person name="Pham J."/>
            <person name="Shu S."/>
            <person name="Neupane R."/>
            <person name="Cipriano M."/>
            <person name="Mancuso J."/>
            <person name="Tu H."/>
            <person name="Salamov A."/>
            <person name="Lindquist E."/>
            <person name="Shapiro H."/>
            <person name="Lucas S."/>
            <person name="Grigoriev I.V."/>
            <person name="Cande W.Z."/>
            <person name="Fulton C."/>
            <person name="Rokhsar D.S."/>
            <person name="Dawson S.C."/>
        </authorList>
    </citation>
    <scope>NUCLEOTIDE SEQUENCE [LARGE SCALE GENOMIC DNA]</scope>
    <source>
        <strain evidence="3 4">NEG-M</strain>
    </source>
</reference>
<evidence type="ECO:0000313" key="3">
    <source>
        <dbReference type="EMBL" id="EFC43973.1"/>
    </source>
</evidence>
<dbReference type="EMBL" id="GG738870">
    <property type="protein sequence ID" value="EFC43973.1"/>
    <property type="molecule type" value="Genomic_DNA"/>
</dbReference>
<proteinExistence type="predicted"/>